<comment type="subcellular location">
    <subcellularLocation>
        <location evidence="1">Nucleus</location>
    </subcellularLocation>
</comment>
<feature type="domain" description="Transcription factor CBF/NF-Y/archaeal histone" evidence="4">
    <location>
        <begin position="66"/>
        <end position="127"/>
    </location>
</feature>
<dbReference type="GO" id="GO:0006261">
    <property type="term" value="P:DNA-templated DNA replication"/>
    <property type="evidence" value="ECO:0007669"/>
    <property type="project" value="TreeGrafter"/>
</dbReference>
<evidence type="ECO:0000313" key="5">
    <source>
        <dbReference type="EMBL" id="KAK0487474.1"/>
    </source>
</evidence>
<keyword evidence="2" id="KW-0539">Nucleus</keyword>
<feature type="region of interest" description="Disordered" evidence="3">
    <location>
        <begin position="1"/>
        <end position="59"/>
    </location>
</feature>
<accession>A0AA39PPX0</accession>
<dbReference type="Gene3D" id="1.10.20.10">
    <property type="entry name" value="Histone, subunit A"/>
    <property type="match status" value="1"/>
</dbReference>
<dbReference type="GO" id="GO:0046982">
    <property type="term" value="F:protein heterodimerization activity"/>
    <property type="evidence" value="ECO:0007669"/>
    <property type="project" value="InterPro"/>
</dbReference>
<dbReference type="InterPro" id="IPR050568">
    <property type="entry name" value="Transcr_DNA_Rep_Reg"/>
</dbReference>
<feature type="compositionally biased region" description="Polar residues" evidence="3">
    <location>
        <begin position="265"/>
        <end position="274"/>
    </location>
</feature>
<feature type="region of interest" description="Disordered" evidence="3">
    <location>
        <begin position="163"/>
        <end position="296"/>
    </location>
</feature>
<organism evidence="5 6">
    <name type="scientific">Armillaria novae-zelandiae</name>
    <dbReference type="NCBI Taxonomy" id="153914"/>
    <lineage>
        <taxon>Eukaryota</taxon>
        <taxon>Fungi</taxon>
        <taxon>Dikarya</taxon>
        <taxon>Basidiomycota</taxon>
        <taxon>Agaricomycotina</taxon>
        <taxon>Agaricomycetes</taxon>
        <taxon>Agaricomycetidae</taxon>
        <taxon>Agaricales</taxon>
        <taxon>Marasmiineae</taxon>
        <taxon>Physalacriaceae</taxon>
        <taxon>Armillaria</taxon>
    </lineage>
</organism>
<feature type="compositionally biased region" description="Polar residues" evidence="3">
    <location>
        <begin position="217"/>
        <end position="236"/>
    </location>
</feature>
<name>A0AA39PPX0_9AGAR</name>
<evidence type="ECO:0000256" key="3">
    <source>
        <dbReference type="SAM" id="MobiDB-lite"/>
    </source>
</evidence>
<dbReference type="Pfam" id="PF00808">
    <property type="entry name" value="CBFD_NFYB_HMF"/>
    <property type="match status" value="1"/>
</dbReference>
<sequence>MASHHPPVALPPAEPMLVDSDVEAEVDQLDSDTEGVDELGANGASASANNAVSGARSSRPVGQTLLPGAKLENIITADGVTGSLSLSKEALFVLSIATEEFIKRLAQGGLRQAKSERRSAVQYQDMAATTLQYQEFRFLQDTIPTAIPLADALFLREETEKQLFDEDPAPLKPSTSTANYTYPVIPPLPSTKSSLPLSLSSKAKGKSRAANGKEKSNGSASWTNGGPSHISATSRPPTYPPVDSTGASQPGTPSVAESRGRSASPRPSQSQTPLSEEISSELRQNISEIRGTTADS</sequence>
<dbReference type="InterPro" id="IPR009072">
    <property type="entry name" value="Histone-fold"/>
</dbReference>
<feature type="compositionally biased region" description="Low complexity" evidence="3">
    <location>
        <begin position="40"/>
        <end position="59"/>
    </location>
</feature>
<comment type="caution">
    <text evidence="5">The sequence shown here is derived from an EMBL/GenBank/DDBJ whole genome shotgun (WGS) entry which is preliminary data.</text>
</comment>
<evidence type="ECO:0000256" key="2">
    <source>
        <dbReference type="ARBA" id="ARBA00023242"/>
    </source>
</evidence>
<dbReference type="EMBL" id="JAUEPR010000003">
    <property type="protein sequence ID" value="KAK0487474.1"/>
    <property type="molecule type" value="Genomic_DNA"/>
</dbReference>
<dbReference type="PANTHER" id="PTHR10252:SF54">
    <property type="entry name" value="CHROMATIN ACCESSIBILITY COMPLEX PROTEIN 1"/>
    <property type="match status" value="1"/>
</dbReference>
<dbReference type="AlphaFoldDB" id="A0AA39PPX0"/>
<keyword evidence="6" id="KW-1185">Reference proteome</keyword>
<feature type="compositionally biased region" description="Low complexity" evidence="3">
    <location>
        <begin position="190"/>
        <end position="202"/>
    </location>
</feature>
<reference evidence="5" key="1">
    <citation type="submission" date="2023-06" db="EMBL/GenBank/DDBJ databases">
        <authorList>
            <consortium name="Lawrence Berkeley National Laboratory"/>
            <person name="Ahrendt S."/>
            <person name="Sahu N."/>
            <person name="Indic B."/>
            <person name="Wong-Bajracharya J."/>
            <person name="Merenyi Z."/>
            <person name="Ke H.-M."/>
            <person name="Monk M."/>
            <person name="Kocsube S."/>
            <person name="Drula E."/>
            <person name="Lipzen A."/>
            <person name="Balint B."/>
            <person name="Henrissat B."/>
            <person name="Andreopoulos B."/>
            <person name="Martin F.M."/>
            <person name="Harder C.B."/>
            <person name="Rigling D."/>
            <person name="Ford K.L."/>
            <person name="Foster G.D."/>
            <person name="Pangilinan J."/>
            <person name="Papanicolaou A."/>
            <person name="Barry K."/>
            <person name="LaButti K."/>
            <person name="Viragh M."/>
            <person name="Koriabine M."/>
            <person name="Yan M."/>
            <person name="Riley R."/>
            <person name="Champramary S."/>
            <person name="Plett K.L."/>
            <person name="Tsai I.J."/>
            <person name="Slot J."/>
            <person name="Sipos G."/>
            <person name="Plett J."/>
            <person name="Nagy L.G."/>
            <person name="Grigoriev I.V."/>
        </authorList>
    </citation>
    <scope>NUCLEOTIDE SEQUENCE</scope>
    <source>
        <strain evidence="5">ICMP 16352</strain>
    </source>
</reference>
<dbReference type="GO" id="GO:0008623">
    <property type="term" value="C:CHRAC"/>
    <property type="evidence" value="ECO:0007669"/>
    <property type="project" value="TreeGrafter"/>
</dbReference>
<feature type="compositionally biased region" description="Acidic residues" evidence="3">
    <location>
        <begin position="20"/>
        <end position="37"/>
    </location>
</feature>
<dbReference type="PANTHER" id="PTHR10252">
    <property type="entry name" value="HISTONE-LIKE TRANSCRIPTION FACTOR CCAAT-RELATED"/>
    <property type="match status" value="1"/>
</dbReference>
<protein>
    <recommendedName>
        <fullName evidence="4">Transcription factor CBF/NF-Y/archaeal histone domain-containing protein</fullName>
    </recommendedName>
</protein>
<gene>
    <name evidence="5" type="ORF">IW261DRAFT_618087</name>
</gene>
<evidence type="ECO:0000256" key="1">
    <source>
        <dbReference type="ARBA" id="ARBA00004123"/>
    </source>
</evidence>
<evidence type="ECO:0000259" key="4">
    <source>
        <dbReference type="Pfam" id="PF00808"/>
    </source>
</evidence>
<dbReference type="InterPro" id="IPR003958">
    <property type="entry name" value="CBFA_NFYB_domain"/>
</dbReference>
<proteinExistence type="predicted"/>
<dbReference type="Proteomes" id="UP001175227">
    <property type="component" value="Unassembled WGS sequence"/>
</dbReference>
<evidence type="ECO:0000313" key="6">
    <source>
        <dbReference type="Proteomes" id="UP001175227"/>
    </source>
</evidence>
<dbReference type="SUPFAM" id="SSF47113">
    <property type="entry name" value="Histone-fold"/>
    <property type="match status" value="1"/>
</dbReference>